<evidence type="ECO:0000256" key="1">
    <source>
        <dbReference type="ARBA" id="ARBA00004141"/>
    </source>
</evidence>
<evidence type="ECO:0000259" key="13">
    <source>
        <dbReference type="Pfam" id="PF23259"/>
    </source>
</evidence>
<proteinExistence type="inferred from homology"/>
<reference evidence="15" key="1">
    <citation type="journal article" date="2019" name="Gigascience">
        <title>De novo genome assembly of the endangered Acer yangbiense, a plant species with extremely small populations endemic to Yunnan Province, China.</title>
        <authorList>
            <person name="Yang J."/>
            <person name="Wariss H.M."/>
            <person name="Tao L."/>
            <person name="Zhang R."/>
            <person name="Yun Q."/>
            <person name="Hollingsworth P."/>
            <person name="Dao Z."/>
            <person name="Luo G."/>
            <person name="Guo H."/>
            <person name="Ma Y."/>
            <person name="Sun W."/>
        </authorList>
    </citation>
    <scope>NUCLEOTIDE SEQUENCE [LARGE SCALE GENOMIC DNA]</scope>
    <source>
        <strain evidence="15">cv. br00</strain>
    </source>
</reference>
<evidence type="ECO:0000256" key="8">
    <source>
        <dbReference type="ARBA" id="ARBA00023136"/>
    </source>
</evidence>
<dbReference type="Pfam" id="PF23256">
    <property type="entry name" value="CHX17_2nd"/>
    <property type="match status" value="2"/>
</dbReference>
<evidence type="ECO:0000256" key="4">
    <source>
        <dbReference type="ARBA" id="ARBA00022692"/>
    </source>
</evidence>
<protein>
    <submittedName>
        <fullName evidence="14">Uncharacterized protein</fullName>
    </submittedName>
</protein>
<dbReference type="InterPro" id="IPR050794">
    <property type="entry name" value="CPA2_transporter"/>
</dbReference>
<evidence type="ECO:0000313" key="15">
    <source>
        <dbReference type="Proteomes" id="UP000326939"/>
    </source>
</evidence>
<dbReference type="InterPro" id="IPR057291">
    <property type="entry name" value="CHX17_2nd"/>
</dbReference>
<evidence type="ECO:0000256" key="2">
    <source>
        <dbReference type="ARBA" id="ARBA00022448"/>
    </source>
</evidence>
<dbReference type="Pfam" id="PF23259">
    <property type="entry name" value="CHX17_C"/>
    <property type="match status" value="2"/>
</dbReference>
<keyword evidence="2" id="KW-0813">Transport</keyword>
<feature type="domain" description="Cation/H(+) antiporter central" evidence="12">
    <location>
        <begin position="517"/>
        <end position="595"/>
    </location>
</feature>
<feature type="domain" description="Cation/H(+) antiporter C-terminal" evidence="13">
    <location>
        <begin position="611"/>
        <end position="755"/>
    </location>
</feature>
<dbReference type="GO" id="GO:0006885">
    <property type="term" value="P:regulation of pH"/>
    <property type="evidence" value="ECO:0007669"/>
    <property type="project" value="TreeGrafter"/>
</dbReference>
<feature type="transmembrane region" description="Helical" evidence="10">
    <location>
        <begin position="925"/>
        <end position="945"/>
    </location>
</feature>
<evidence type="ECO:0000313" key="14">
    <source>
        <dbReference type="EMBL" id="KAB5538645.1"/>
    </source>
</evidence>
<feature type="transmembrane region" description="Helical" evidence="10">
    <location>
        <begin position="1070"/>
        <end position="1093"/>
    </location>
</feature>
<keyword evidence="5" id="KW-0630">Potassium</keyword>
<keyword evidence="3" id="KW-0633">Potassium transport</keyword>
<keyword evidence="4 10" id="KW-0812">Transmembrane</keyword>
<sequence length="1525" mass="169440">MDVTPRNIVNVSGDCFDYVRVFSDGMWNVRHGESILQHSLVRFHVQLIVIFLLVNSFHSVLQRFHFTHFTSEILAGIVLGQTVWRDNDRIKLLFPTVERNQVFASLSKIGYILFSFLIGVRMEPSLIWKTGRAATFLATLLFIFHHIAMLSIEVTFDRDKEKLTADSTILMQLKIINSQLGHLALASSLLFKLATFAVGTLFGFINAFTNISSQVGARMAIYSLALIVFTVVVSRKTMLFFIRSTPVGKPMKEIYTTMTVCVLFFLSAIGDEVGLHYGYGPLIFGLAVPARSPLAEVLVAKFDTLVSGFFLPLMAVFCSSKINLFQFIHEFKDAVHLQISFIGYVMKLLVTFIGAYFCKIPFRHAIALTIILNAKGITEIAQFLSFGDITDFDAASGIFLVFLLQAFQPLLIKKLYNPADQYIGHQNKSIEKASDDAELQILACAHRQEDAVAAINVLQHSNPTKQSPLSVYGLCLEELVSSSTPLLINHQLGQKMSSYKVSRSQPSIDIFKYFKSQYKKFVRVNMFTALSPLKQMHEDICRLSFDKACSLIILPFHKKWNSRGKMVSSNTDIRNLNITVLERAPCSVGILIDRTRTQGLSSIFLASTYRVAALFFGGPDDREAVAYALRMAGRSGVHLTVMRFITPTTEQVYHDWDYMLNSEFLRILKLGVSESGSINYVEETVRDGADTSSIIKSMVGGYDLIMAGRRHQTEPQALSGLSEWMDLQELGPIGDLLSSEDITSSISVLVVQQQIMKASHSSFTLKFAWCSTIYGDGMERTKKVHSNEIMDVEDFNKAGMIFGPTFLGQSKKLLDSMFPVRSLATLWTVASFGNLFYIFIIAVKADPAMMLKPGRAAMYIGSSMFFISLVLSVALSLLLKTVVTIEGNLNKSIVFIAASQSFTGFPVVSAFLYDLKIQNTEVGRLALTSAVFADLIDIIVAAISLTLGDFVSHPLLPVRAVLSNIGLVIVVLFIIKPMVMWMVGPIKEMKLVGEKCIFITTAVTLLLAFVSEIVGQHYVLGPLIFGLVLPNGPPFGAALVSKLSTLVCGLLYPAYLAVTGLQTNIFEVDFQSAIIVGIIVVFGIIFKMGAVMLPALHSQVPVRDAFVLGMILNIKGIVEINVYNFWKDNKTLQDGDYAMCIVSVILTNVVVAPLVKLLYNPSMQYNTLARSTIQHSKPGSELRMLVCIHNRENVPTVINLLEISHATEESPIAVIGLMLVKIEGRAAPILIANSQKGVPETESSSNISIFNALRSYEQNHRNSSTVQSFTSITHFETMHDDICSLAMNKRATIVIMPFHKKWAIDGSIESTNRSIQQMNRNVLKNAPCSVGILIDRGILKGSLSVLNSRLLFNVAVLFFGGPDDAESLAYAARMVRHECVKITVVNFLLFGNANSKERKRDSDLINEYRQSNLGYQKFMYFEEVVRDGVELGGCLTKMVGCFDLILVGKYHQKSPLFTGLEEWNECPELGVIGDMLASPDFECAASVLVIQQPRKRVSETEPLIHDAPDDNSVCISMERRNQRMF</sequence>
<feature type="domain" description="Cation/H(+) antiporter central" evidence="12">
    <location>
        <begin position="1251"/>
        <end position="1338"/>
    </location>
</feature>
<comment type="subcellular location">
    <subcellularLocation>
        <location evidence="1">Membrane</location>
        <topology evidence="1">Multi-pass membrane protein</topology>
    </subcellularLocation>
</comment>
<feature type="transmembrane region" description="Helical" evidence="10">
    <location>
        <begin position="297"/>
        <end position="318"/>
    </location>
</feature>
<dbReference type="InterPro" id="IPR057290">
    <property type="entry name" value="CHX17_C"/>
</dbReference>
<evidence type="ECO:0000256" key="9">
    <source>
        <dbReference type="ARBA" id="ARBA00038341"/>
    </source>
</evidence>
<dbReference type="GO" id="GO:0012505">
    <property type="term" value="C:endomembrane system"/>
    <property type="evidence" value="ECO:0007669"/>
    <property type="project" value="TreeGrafter"/>
</dbReference>
<evidence type="ECO:0000256" key="10">
    <source>
        <dbReference type="SAM" id="Phobius"/>
    </source>
</evidence>
<feature type="transmembrane region" description="Helical" evidence="10">
    <location>
        <begin position="339"/>
        <end position="357"/>
    </location>
</feature>
<feature type="transmembrane region" description="Helical" evidence="10">
    <location>
        <begin position="134"/>
        <end position="152"/>
    </location>
</feature>
<feature type="transmembrane region" description="Helical" evidence="10">
    <location>
        <begin position="1035"/>
        <end position="1058"/>
    </location>
</feature>
<keyword evidence="7" id="KW-0406">Ion transport</keyword>
<feature type="transmembrane region" description="Helical" evidence="10">
    <location>
        <begin position="1138"/>
        <end position="1159"/>
    </location>
</feature>
<feature type="domain" description="Cation/H+ exchanger transmembrane" evidence="11">
    <location>
        <begin position="798"/>
        <end position="1155"/>
    </location>
</feature>
<dbReference type="GO" id="GO:0006813">
    <property type="term" value="P:potassium ion transport"/>
    <property type="evidence" value="ECO:0007669"/>
    <property type="project" value="UniProtKB-KW"/>
</dbReference>
<feature type="transmembrane region" description="Helical" evidence="10">
    <location>
        <begin position="996"/>
        <end position="1015"/>
    </location>
</feature>
<feature type="domain" description="Cation/H(+) antiporter C-terminal" evidence="13">
    <location>
        <begin position="1353"/>
        <end position="1492"/>
    </location>
</feature>
<feature type="transmembrane region" description="Helical" evidence="10">
    <location>
        <begin position="857"/>
        <end position="879"/>
    </location>
</feature>
<feature type="transmembrane region" description="Helical" evidence="10">
    <location>
        <begin position="965"/>
        <end position="984"/>
    </location>
</feature>
<evidence type="ECO:0000256" key="3">
    <source>
        <dbReference type="ARBA" id="ARBA00022538"/>
    </source>
</evidence>
<keyword evidence="15" id="KW-1185">Reference proteome</keyword>
<dbReference type="Pfam" id="PF00999">
    <property type="entry name" value="Na_H_Exchanger"/>
    <property type="match status" value="1"/>
</dbReference>
<dbReference type="PANTHER" id="PTHR32468">
    <property type="entry name" value="CATION/H + ANTIPORTER"/>
    <property type="match status" value="1"/>
</dbReference>
<feature type="transmembrane region" description="Helical" evidence="10">
    <location>
        <begin position="824"/>
        <end position="845"/>
    </location>
</feature>
<keyword evidence="8 10" id="KW-0472">Membrane</keyword>
<dbReference type="GO" id="GO:0015297">
    <property type="term" value="F:antiporter activity"/>
    <property type="evidence" value="ECO:0007669"/>
    <property type="project" value="InterPro"/>
</dbReference>
<keyword evidence="6 10" id="KW-1133">Transmembrane helix</keyword>
<gene>
    <name evidence="14" type="ORF">DKX38_016178</name>
</gene>
<feature type="transmembrane region" description="Helical" evidence="10">
    <location>
        <begin position="183"/>
        <end position="208"/>
    </location>
</feature>
<dbReference type="GO" id="GO:1902600">
    <property type="term" value="P:proton transmembrane transport"/>
    <property type="evidence" value="ECO:0007669"/>
    <property type="project" value="InterPro"/>
</dbReference>
<feature type="transmembrane region" description="Helical" evidence="10">
    <location>
        <begin position="254"/>
        <end position="277"/>
    </location>
</feature>
<dbReference type="GO" id="GO:0016020">
    <property type="term" value="C:membrane"/>
    <property type="evidence" value="ECO:0007669"/>
    <property type="project" value="UniProtKB-SubCell"/>
</dbReference>
<evidence type="ECO:0000259" key="11">
    <source>
        <dbReference type="Pfam" id="PF00999"/>
    </source>
</evidence>
<dbReference type="InterPro" id="IPR006153">
    <property type="entry name" value="Cation/H_exchanger_TM"/>
</dbReference>
<evidence type="ECO:0000256" key="5">
    <source>
        <dbReference type="ARBA" id="ARBA00022958"/>
    </source>
</evidence>
<name>A0A5N5L7A1_9ROSI</name>
<feature type="transmembrane region" description="Helical" evidence="10">
    <location>
        <begin position="891"/>
        <end position="913"/>
    </location>
</feature>
<evidence type="ECO:0000256" key="7">
    <source>
        <dbReference type="ARBA" id="ARBA00023065"/>
    </source>
</evidence>
<comment type="caution">
    <text evidence="14">The sequence shown here is derived from an EMBL/GenBank/DDBJ whole genome shotgun (WGS) entry which is preliminary data.</text>
</comment>
<dbReference type="PANTHER" id="PTHR32468:SF35">
    <property type="entry name" value="CATION_H+ EXCHANGER DOMAIN-CONTAINING PROTEIN"/>
    <property type="match status" value="1"/>
</dbReference>
<dbReference type="EMBL" id="VDCV01000010">
    <property type="protein sequence ID" value="KAB5538645.1"/>
    <property type="molecule type" value="Genomic_DNA"/>
</dbReference>
<organism evidence="14 15">
    <name type="scientific">Salix brachista</name>
    <dbReference type="NCBI Taxonomy" id="2182728"/>
    <lineage>
        <taxon>Eukaryota</taxon>
        <taxon>Viridiplantae</taxon>
        <taxon>Streptophyta</taxon>
        <taxon>Embryophyta</taxon>
        <taxon>Tracheophyta</taxon>
        <taxon>Spermatophyta</taxon>
        <taxon>Magnoliopsida</taxon>
        <taxon>eudicotyledons</taxon>
        <taxon>Gunneridae</taxon>
        <taxon>Pentapetalae</taxon>
        <taxon>rosids</taxon>
        <taxon>fabids</taxon>
        <taxon>Malpighiales</taxon>
        <taxon>Salicaceae</taxon>
        <taxon>Saliceae</taxon>
        <taxon>Salix</taxon>
    </lineage>
</organism>
<feature type="transmembrane region" description="Helical" evidence="10">
    <location>
        <begin position="220"/>
        <end position="242"/>
    </location>
</feature>
<dbReference type="InterPro" id="IPR038770">
    <property type="entry name" value="Na+/solute_symporter_sf"/>
</dbReference>
<evidence type="ECO:0000259" key="12">
    <source>
        <dbReference type="Pfam" id="PF23256"/>
    </source>
</evidence>
<accession>A0A5N5L7A1</accession>
<comment type="similarity">
    <text evidence="9">Belongs to the monovalent cation:proton antiporter 2 (CPA2) transporter (TC 2.A.37) family. CHX (TC 2.A.37.4) subfamily.</text>
</comment>
<dbReference type="Proteomes" id="UP000326939">
    <property type="component" value="Chromosome 10"/>
</dbReference>
<feature type="transmembrane region" description="Helical" evidence="10">
    <location>
        <begin position="105"/>
        <end position="122"/>
    </location>
</feature>
<feature type="transmembrane region" description="Helical" evidence="10">
    <location>
        <begin position="1105"/>
        <end position="1126"/>
    </location>
</feature>
<evidence type="ECO:0000256" key="6">
    <source>
        <dbReference type="ARBA" id="ARBA00022989"/>
    </source>
</evidence>
<dbReference type="Gene3D" id="1.20.1530.20">
    <property type="match status" value="2"/>
</dbReference>